<dbReference type="AlphaFoldDB" id="A0A2U3KYN6"/>
<dbReference type="Pfam" id="PF00205">
    <property type="entry name" value="TPP_enzyme_M"/>
    <property type="match status" value="1"/>
</dbReference>
<dbReference type="GO" id="GO:0005948">
    <property type="term" value="C:acetolactate synthase complex"/>
    <property type="evidence" value="ECO:0007669"/>
    <property type="project" value="TreeGrafter"/>
</dbReference>
<dbReference type="PROSITE" id="PS00187">
    <property type="entry name" value="TPP_ENZYMES"/>
    <property type="match status" value="1"/>
</dbReference>
<evidence type="ECO:0000256" key="7">
    <source>
        <dbReference type="ARBA" id="ARBA00022723"/>
    </source>
</evidence>
<dbReference type="GO" id="GO:0003984">
    <property type="term" value="F:acetolactate synthase activity"/>
    <property type="evidence" value="ECO:0007669"/>
    <property type="project" value="UniProtKB-EC"/>
</dbReference>
<dbReference type="InterPro" id="IPR000399">
    <property type="entry name" value="TPP-bd_CS"/>
</dbReference>
<sequence>MLRLAELRGAEIVLECLRAEGVELMFGYPGGAIMPLYDALDGSGIRHVLTRHEQGAIFAAEGYARVTGKVGVAIATSGPGATNLVTGIADAKMDSVPLVCVTGQVRSALIGTDAFQETDVFGVTLSLTKWSRLVRTLDEIPEVIAEGFHWARSGRPGPVVIDIPTDMLKAKKEFSGPVKFIPHARPAEAKADGGFDDTIVAMLQQAARPVALVGAGAKLSGAIPELRRLLDDLNIPTFSTVHGLGAVPPQADYYLGMVGMHGTRAANMALHETDLLLVFGARLDDRVTGDPTRFAPGAKIVHFEIDPAQLDRVRPCDVPVIGDLADTIPAFQAELRRHSLLDFSPWRSVACGPERAELDPRGLAQPTIRFLDELFSRLPENSVVLADVGQHQMWAAQRYRSSSPRGFITSGGLGAMGFALPAAVGVQLAKPETCVLCVSGDGGFQMNIQELATVHRLGLPVKMVIIDNKYLGMVRQWQQLFYERNYAETDLSDNPDFVDIAKAYKIHSFRLKEDAMREFPVSQETGDQIDRFLNSPEPELLVFDCAPEANVFPMVPAGAALSEMLLEDE</sequence>
<dbReference type="GO" id="GO:0009097">
    <property type="term" value="P:isoleucine biosynthetic process"/>
    <property type="evidence" value="ECO:0007669"/>
    <property type="project" value="UniProtKB-UniPathway"/>
</dbReference>
<keyword evidence="10 11" id="KW-0100">Branched-chain amino acid biosynthesis</keyword>
<keyword evidence="9 11" id="KW-0786">Thiamine pyrophosphate</keyword>
<dbReference type="CDD" id="cd07035">
    <property type="entry name" value="TPP_PYR_POX_like"/>
    <property type="match status" value="1"/>
</dbReference>
<dbReference type="InterPro" id="IPR011766">
    <property type="entry name" value="TPP_enzyme_TPP-bd"/>
</dbReference>
<evidence type="ECO:0000259" key="12">
    <source>
        <dbReference type="Pfam" id="PF00205"/>
    </source>
</evidence>
<evidence type="ECO:0000259" key="13">
    <source>
        <dbReference type="Pfam" id="PF02775"/>
    </source>
</evidence>
<comment type="catalytic activity">
    <reaction evidence="11">
        <text>2 pyruvate + H(+) = (2S)-2-acetolactate + CO2</text>
        <dbReference type="Rhea" id="RHEA:25249"/>
        <dbReference type="ChEBI" id="CHEBI:15361"/>
        <dbReference type="ChEBI" id="CHEBI:15378"/>
        <dbReference type="ChEBI" id="CHEBI:16526"/>
        <dbReference type="ChEBI" id="CHEBI:58476"/>
        <dbReference type="EC" id="2.2.1.6"/>
    </reaction>
</comment>
<evidence type="ECO:0000256" key="1">
    <source>
        <dbReference type="ARBA" id="ARBA00004974"/>
    </source>
</evidence>
<dbReference type="Gene3D" id="3.40.50.970">
    <property type="match status" value="2"/>
</dbReference>
<evidence type="ECO:0000256" key="3">
    <source>
        <dbReference type="ARBA" id="ARBA00007812"/>
    </source>
</evidence>
<protein>
    <recommendedName>
        <fullName evidence="4 11">Acetolactate synthase</fullName>
        <ecNumber evidence="4 11">2.2.1.6</ecNumber>
    </recommendedName>
</protein>
<dbReference type="SUPFAM" id="SSF52518">
    <property type="entry name" value="Thiamin diphosphate-binding fold (THDP-binding)"/>
    <property type="match status" value="2"/>
</dbReference>
<feature type="domain" description="Thiamine pyrophosphate enzyme TPP-binding" evidence="13">
    <location>
        <begin position="387"/>
        <end position="537"/>
    </location>
</feature>
<name>A0A2U3KYN6_9BACT</name>
<dbReference type="InterPro" id="IPR029035">
    <property type="entry name" value="DHS-like_NAD/FAD-binding_dom"/>
</dbReference>
<comment type="cofactor">
    <cofactor evidence="11">
        <name>Mg(2+)</name>
        <dbReference type="ChEBI" id="CHEBI:18420"/>
    </cofactor>
    <text evidence="11">Binds 1 Mg(2+) ion per subunit.</text>
</comment>
<evidence type="ECO:0000256" key="6">
    <source>
        <dbReference type="ARBA" id="ARBA00022679"/>
    </source>
</evidence>
<dbReference type="FunFam" id="3.40.50.970:FF:000007">
    <property type="entry name" value="Acetolactate synthase"/>
    <property type="match status" value="1"/>
</dbReference>
<keyword evidence="8 11" id="KW-0460">Magnesium</keyword>
<dbReference type="InterPro" id="IPR012846">
    <property type="entry name" value="Acetolactate_synth_lsu"/>
</dbReference>
<dbReference type="CDD" id="cd02015">
    <property type="entry name" value="TPP_AHAS"/>
    <property type="match status" value="1"/>
</dbReference>
<evidence type="ECO:0000256" key="8">
    <source>
        <dbReference type="ARBA" id="ARBA00022842"/>
    </source>
</evidence>
<dbReference type="InterPro" id="IPR012001">
    <property type="entry name" value="Thiamin_PyroP_enz_TPP-bd_dom"/>
</dbReference>
<evidence type="ECO:0000256" key="4">
    <source>
        <dbReference type="ARBA" id="ARBA00013145"/>
    </source>
</evidence>
<dbReference type="GO" id="GO:0000287">
    <property type="term" value="F:magnesium ion binding"/>
    <property type="evidence" value="ECO:0007669"/>
    <property type="project" value="UniProtKB-UniRule"/>
</dbReference>
<reference evidence="16" key="1">
    <citation type="submission" date="2018-02" db="EMBL/GenBank/DDBJ databases">
        <authorList>
            <person name="Hausmann B."/>
        </authorList>
    </citation>
    <scope>NUCLEOTIDE SEQUENCE [LARGE SCALE GENOMIC DNA]</scope>
    <source>
        <strain evidence="16">Peat soil MAG SbA1</strain>
    </source>
</reference>
<comment type="cofactor">
    <cofactor evidence="11">
        <name>thiamine diphosphate</name>
        <dbReference type="ChEBI" id="CHEBI:58937"/>
    </cofactor>
    <text evidence="11">Binds 1 thiamine pyrophosphate per subunit.</text>
</comment>
<dbReference type="GO" id="GO:0009099">
    <property type="term" value="P:L-valine biosynthetic process"/>
    <property type="evidence" value="ECO:0007669"/>
    <property type="project" value="UniProtKB-UniPathway"/>
</dbReference>
<feature type="domain" description="Thiamine pyrophosphate enzyme N-terminal TPP-binding" evidence="14">
    <location>
        <begin position="8"/>
        <end position="120"/>
    </location>
</feature>
<evidence type="ECO:0000313" key="15">
    <source>
        <dbReference type="EMBL" id="SPF44707.1"/>
    </source>
</evidence>
<evidence type="ECO:0000256" key="10">
    <source>
        <dbReference type="ARBA" id="ARBA00023304"/>
    </source>
</evidence>
<dbReference type="GO" id="GO:0030976">
    <property type="term" value="F:thiamine pyrophosphate binding"/>
    <property type="evidence" value="ECO:0007669"/>
    <property type="project" value="UniProtKB-UniRule"/>
</dbReference>
<dbReference type="Proteomes" id="UP000238701">
    <property type="component" value="Unassembled WGS sequence"/>
</dbReference>
<gene>
    <name evidence="15" type="primary">ilvG</name>
    <name evidence="15" type="ORF">SBA1_550072</name>
</gene>
<proteinExistence type="inferred from homology"/>
<dbReference type="SUPFAM" id="SSF52467">
    <property type="entry name" value="DHS-like NAD/FAD-binding domain"/>
    <property type="match status" value="1"/>
</dbReference>
<dbReference type="InterPro" id="IPR039368">
    <property type="entry name" value="AHAS_TPP"/>
</dbReference>
<dbReference type="FunFam" id="3.40.50.1220:FF:000008">
    <property type="entry name" value="Acetolactate synthase"/>
    <property type="match status" value="1"/>
</dbReference>
<organism evidence="15 16">
    <name type="scientific">Candidatus Sulfotelmatobacter kueseliae</name>
    <dbReference type="NCBI Taxonomy" id="2042962"/>
    <lineage>
        <taxon>Bacteria</taxon>
        <taxon>Pseudomonadati</taxon>
        <taxon>Acidobacteriota</taxon>
        <taxon>Terriglobia</taxon>
        <taxon>Terriglobales</taxon>
        <taxon>Candidatus Korobacteraceae</taxon>
        <taxon>Candidatus Sulfotelmatobacter</taxon>
    </lineage>
</organism>
<evidence type="ECO:0000256" key="9">
    <source>
        <dbReference type="ARBA" id="ARBA00023052"/>
    </source>
</evidence>
<dbReference type="NCBIfam" id="TIGR00118">
    <property type="entry name" value="acolac_lg"/>
    <property type="match status" value="1"/>
</dbReference>
<evidence type="ECO:0000259" key="14">
    <source>
        <dbReference type="Pfam" id="PF02776"/>
    </source>
</evidence>
<evidence type="ECO:0000256" key="11">
    <source>
        <dbReference type="RuleBase" id="RU003591"/>
    </source>
</evidence>
<dbReference type="OrthoDB" id="4494979at2"/>
<keyword evidence="7 11" id="KW-0479">Metal-binding</keyword>
<dbReference type="UniPathway" id="UPA00049">
    <property type="reaction ID" value="UER00059"/>
</dbReference>
<dbReference type="InterPro" id="IPR045229">
    <property type="entry name" value="TPP_enz"/>
</dbReference>
<keyword evidence="5 11" id="KW-0028">Amino-acid biosynthesis</keyword>
<dbReference type="InterPro" id="IPR029061">
    <property type="entry name" value="THDP-binding"/>
</dbReference>
<dbReference type="GO" id="GO:0050660">
    <property type="term" value="F:flavin adenine dinucleotide binding"/>
    <property type="evidence" value="ECO:0007669"/>
    <property type="project" value="InterPro"/>
</dbReference>
<comment type="similarity">
    <text evidence="3 11">Belongs to the TPP enzyme family.</text>
</comment>
<dbReference type="Pfam" id="PF02775">
    <property type="entry name" value="TPP_enzyme_C"/>
    <property type="match status" value="1"/>
</dbReference>
<dbReference type="EC" id="2.2.1.6" evidence="4 11"/>
<dbReference type="Gene3D" id="3.40.50.1220">
    <property type="entry name" value="TPP-binding domain"/>
    <property type="match status" value="1"/>
</dbReference>
<keyword evidence="6 11" id="KW-0808">Transferase</keyword>
<evidence type="ECO:0000256" key="5">
    <source>
        <dbReference type="ARBA" id="ARBA00022605"/>
    </source>
</evidence>
<accession>A0A2U3KYN6</accession>
<dbReference type="InterPro" id="IPR012000">
    <property type="entry name" value="Thiamin_PyroP_enz_cen_dom"/>
</dbReference>
<dbReference type="UniPathway" id="UPA00047">
    <property type="reaction ID" value="UER00055"/>
</dbReference>
<comment type="pathway">
    <text evidence="1 11">Amino-acid biosynthesis; L-isoleucine biosynthesis; L-isoleucine from 2-oxobutanoate: step 1/4.</text>
</comment>
<comment type="pathway">
    <text evidence="2 11">Amino-acid biosynthesis; L-valine biosynthesis; L-valine from pyruvate: step 1/4.</text>
</comment>
<dbReference type="PANTHER" id="PTHR18968:SF142">
    <property type="entry name" value="ACETOLACTATE SYNTHASE"/>
    <property type="match status" value="1"/>
</dbReference>
<dbReference type="PANTHER" id="PTHR18968">
    <property type="entry name" value="THIAMINE PYROPHOSPHATE ENZYMES"/>
    <property type="match status" value="1"/>
</dbReference>
<evidence type="ECO:0000256" key="2">
    <source>
        <dbReference type="ARBA" id="ARBA00005025"/>
    </source>
</evidence>
<dbReference type="EMBL" id="OMOD01000150">
    <property type="protein sequence ID" value="SPF44707.1"/>
    <property type="molecule type" value="Genomic_DNA"/>
</dbReference>
<evidence type="ECO:0000313" key="16">
    <source>
        <dbReference type="Proteomes" id="UP000238701"/>
    </source>
</evidence>
<dbReference type="Pfam" id="PF02776">
    <property type="entry name" value="TPP_enzyme_N"/>
    <property type="match status" value="1"/>
</dbReference>
<feature type="domain" description="Thiamine pyrophosphate enzyme central" evidence="12">
    <location>
        <begin position="198"/>
        <end position="330"/>
    </location>
</feature>